<keyword evidence="4" id="KW-0560">Oxidoreductase</keyword>
<dbReference type="InterPro" id="IPR004852">
    <property type="entry name" value="Di-haem_cyt_c_peroxidsae"/>
</dbReference>
<evidence type="ECO:0000256" key="6">
    <source>
        <dbReference type="PROSITE-ProRule" id="PRU00433"/>
    </source>
</evidence>
<evidence type="ECO:0000256" key="5">
    <source>
        <dbReference type="ARBA" id="ARBA00023004"/>
    </source>
</evidence>
<keyword evidence="3 6" id="KW-0479">Metal-binding</keyword>
<organism evidence="10 11">
    <name type="scientific">Phaeobacter porticola</name>
    <dbReference type="NCBI Taxonomy" id="1844006"/>
    <lineage>
        <taxon>Bacteria</taxon>
        <taxon>Pseudomonadati</taxon>
        <taxon>Pseudomonadota</taxon>
        <taxon>Alphaproteobacteria</taxon>
        <taxon>Rhodobacterales</taxon>
        <taxon>Roseobacteraceae</taxon>
        <taxon>Phaeobacter</taxon>
    </lineage>
</organism>
<accession>A0A1L3I3Q8</accession>
<dbReference type="Gene3D" id="1.10.760.10">
    <property type="entry name" value="Cytochrome c-like domain"/>
    <property type="match status" value="2"/>
</dbReference>
<gene>
    <name evidence="10" type="ORF">PhaeoP97_01312</name>
</gene>
<dbReference type="OrthoDB" id="9805202at2"/>
<dbReference type="PROSITE" id="PS51007">
    <property type="entry name" value="CYTC"/>
    <property type="match status" value="1"/>
</dbReference>
<evidence type="ECO:0000256" key="4">
    <source>
        <dbReference type="ARBA" id="ARBA00023002"/>
    </source>
</evidence>
<name>A0A1L3I3Q8_9RHOB</name>
<dbReference type="GO" id="GO:0046872">
    <property type="term" value="F:metal ion binding"/>
    <property type="evidence" value="ECO:0007669"/>
    <property type="project" value="UniProtKB-KW"/>
</dbReference>
<evidence type="ECO:0000256" key="8">
    <source>
        <dbReference type="SAM" id="SignalP"/>
    </source>
</evidence>
<evidence type="ECO:0000256" key="7">
    <source>
        <dbReference type="SAM" id="MobiDB-lite"/>
    </source>
</evidence>
<dbReference type="AlphaFoldDB" id="A0A1L3I3Q8"/>
<evidence type="ECO:0000313" key="10">
    <source>
        <dbReference type="EMBL" id="APG46736.1"/>
    </source>
</evidence>
<dbReference type="GO" id="GO:0004130">
    <property type="term" value="F:cytochrome-c peroxidase activity"/>
    <property type="evidence" value="ECO:0007669"/>
    <property type="project" value="TreeGrafter"/>
</dbReference>
<dbReference type="SUPFAM" id="SSF46626">
    <property type="entry name" value="Cytochrome c"/>
    <property type="match status" value="2"/>
</dbReference>
<dbReference type="GO" id="GO:0030313">
    <property type="term" value="C:cell envelope"/>
    <property type="evidence" value="ECO:0007669"/>
    <property type="project" value="UniProtKB-SubCell"/>
</dbReference>
<reference evidence="11" key="1">
    <citation type="submission" date="2016-07" db="EMBL/GenBank/DDBJ databases">
        <title>Phaeobacter portensis sp. nov., a tropodithietic acid producing bacterium isolated from a German harbor.</title>
        <authorList>
            <person name="Freese H.M."/>
            <person name="Bunk B."/>
            <person name="Breider S."/>
            <person name="Brinkhoff T."/>
        </authorList>
    </citation>
    <scope>NUCLEOTIDE SEQUENCE [LARGE SCALE GENOMIC DNA]</scope>
    <source>
        <strain evidence="11">P97</strain>
    </source>
</reference>
<feature type="domain" description="Cytochrome c" evidence="9">
    <location>
        <begin position="254"/>
        <end position="419"/>
    </location>
</feature>
<dbReference type="Proteomes" id="UP000183859">
    <property type="component" value="Chromosome"/>
</dbReference>
<evidence type="ECO:0000256" key="2">
    <source>
        <dbReference type="ARBA" id="ARBA00022617"/>
    </source>
</evidence>
<dbReference type="KEGG" id="php:PhaeoP97_01312"/>
<feature type="signal peptide" evidence="8">
    <location>
        <begin position="1"/>
        <end position="18"/>
    </location>
</feature>
<feature type="region of interest" description="Disordered" evidence="7">
    <location>
        <begin position="425"/>
        <end position="445"/>
    </location>
</feature>
<dbReference type="GO" id="GO:0020037">
    <property type="term" value="F:heme binding"/>
    <property type="evidence" value="ECO:0007669"/>
    <property type="project" value="InterPro"/>
</dbReference>
<dbReference type="GO" id="GO:0009055">
    <property type="term" value="F:electron transfer activity"/>
    <property type="evidence" value="ECO:0007669"/>
    <property type="project" value="InterPro"/>
</dbReference>
<keyword evidence="11" id="KW-1185">Reference proteome</keyword>
<keyword evidence="8" id="KW-0732">Signal</keyword>
<dbReference type="STRING" id="1844006.PhaeoP97_01312"/>
<evidence type="ECO:0000259" key="9">
    <source>
        <dbReference type="PROSITE" id="PS51007"/>
    </source>
</evidence>
<dbReference type="EMBL" id="CP016364">
    <property type="protein sequence ID" value="APG46736.1"/>
    <property type="molecule type" value="Genomic_DNA"/>
</dbReference>
<dbReference type="InterPro" id="IPR036909">
    <property type="entry name" value="Cyt_c-like_dom_sf"/>
</dbReference>
<keyword evidence="10" id="KW-0575">Peroxidase</keyword>
<evidence type="ECO:0000313" key="11">
    <source>
        <dbReference type="Proteomes" id="UP000183859"/>
    </source>
</evidence>
<dbReference type="InterPro" id="IPR009056">
    <property type="entry name" value="Cyt_c-like_dom"/>
</dbReference>
<sequence precursor="true">MLSCVVLTLGLCTRAALAEEPQLPPSLRPGDFIPVDPAKAELGRLLFYDKILSGNRNISCGTCHHPRHGTSDGLSLGLGEGAEGLGPARLSGRGANRVQKRVPRNAPALWNLGATSIRVLMHDGRISEDPIYGNGFNTPAEEWLPKGLQSLLAAQALFPMTSSVEMAGNVGENEVIGATRDRIDLVWPIIAKRVRSLPDYRGGFVAAFDHISAPEDVEITDIAEALAQFMVQDFTSVDSPFDAYLAGNDTALTAQQKAGADLFFGSAGCSGCHAGPLFSDQNFYALGLPAFGPGRARRFDPYARDVGRMGESDDLADAYRFRTPMLRNVELTGPYGHNGAFPTLERMIRHHLDPVASRSAWMPDDLQLPDVPWLAATDFVVQQDRFEMARQARTRDIYLRQDLSDQDIAALVAFLTALTGEKARAQQSSVPSAVPSGLPVDGAKR</sequence>
<dbReference type="Pfam" id="PF03150">
    <property type="entry name" value="CCP_MauG"/>
    <property type="match status" value="1"/>
</dbReference>
<evidence type="ECO:0000256" key="3">
    <source>
        <dbReference type="ARBA" id="ARBA00022723"/>
    </source>
</evidence>
<comment type="subcellular location">
    <subcellularLocation>
        <location evidence="1">Cell envelope</location>
    </subcellularLocation>
</comment>
<keyword evidence="5 6" id="KW-0408">Iron</keyword>
<keyword evidence="2 6" id="KW-0349">Heme</keyword>
<feature type="chain" id="PRO_5012905236" evidence="8">
    <location>
        <begin position="19"/>
        <end position="445"/>
    </location>
</feature>
<dbReference type="PANTHER" id="PTHR30600">
    <property type="entry name" value="CYTOCHROME C PEROXIDASE-RELATED"/>
    <property type="match status" value="1"/>
</dbReference>
<evidence type="ECO:0000256" key="1">
    <source>
        <dbReference type="ARBA" id="ARBA00004196"/>
    </source>
</evidence>
<proteinExistence type="predicted"/>
<dbReference type="InterPro" id="IPR051395">
    <property type="entry name" value="Cytochrome_c_Peroxidase/MauG"/>
</dbReference>
<protein>
    <submittedName>
        <fullName evidence="10">Di-heme cytochrome c peroxidase-like protein</fullName>
    </submittedName>
</protein>